<feature type="compositionally biased region" description="Polar residues" evidence="2">
    <location>
        <begin position="501"/>
        <end position="525"/>
    </location>
</feature>
<evidence type="ECO:0000313" key="4">
    <source>
        <dbReference type="Proteomes" id="UP000265520"/>
    </source>
</evidence>
<evidence type="ECO:0000256" key="2">
    <source>
        <dbReference type="SAM" id="MobiDB-lite"/>
    </source>
</evidence>
<dbReference type="Pfam" id="PF14223">
    <property type="entry name" value="Retrotran_gag_2"/>
    <property type="match status" value="1"/>
</dbReference>
<dbReference type="PANTHER" id="PTHR35317">
    <property type="entry name" value="OS04G0629600 PROTEIN"/>
    <property type="match status" value="1"/>
</dbReference>
<keyword evidence="1" id="KW-0175">Coiled coil</keyword>
<feature type="coiled-coil region" evidence="1">
    <location>
        <begin position="214"/>
        <end position="255"/>
    </location>
</feature>
<evidence type="ECO:0000256" key="1">
    <source>
        <dbReference type="SAM" id="Coils"/>
    </source>
</evidence>
<name>A0A392M0A2_9FABA</name>
<sequence length="569" mass="63377">MSKLQLLTTKFENLRMEEYESIHDFHMNVLDCANSFESLGEKISDEKLVRKILRSLPKKFDMKVTAIEEAQDISNMKVDELIGSQQTFEVAMNEKPEYKIKNIAFVSNTEDDEIQSDESLSDAIMCLGKEFNKVLEMMKRKSRPNKGKRFQCFGCEGELDNEAGERVKVLTGICTSDTDSDDDISLEELVASYKQLCARNEEVSKTIYHQKKTIAALQSENTELKKEKKECLGTINDLETEVSVLNCKLESMSKTFKMMNNGTETLDQILQTGRSPKNMEGLGGDYMTKQNPNPKKFVPTQQSHTSTMSGQMLQHPKYHQRSNTKSKFQVWTCHYCGKKGHIKPFCYKLYGFPKRTVQPRNKYAVKKTRKVWKPKEGSSTLNTKAFPITTVPASKITIMKKGTCMPVSGSPSASTNVHFGTDRNNDSPIIVKKPHTMKSLCLDPINPKNVKPNVHTLGQSSKNVAIVDGHVVESVNFGPLDSPTEVVDSIVGSPKETLSKSNVMSDVSTSLTQSSGQKNVSTGTANDMPASVEKDVGVVDQDQQAITGSSIGCTLICSTTQIFMMLRAS</sequence>
<dbReference type="AlphaFoldDB" id="A0A392M0A2"/>
<organism evidence="3 4">
    <name type="scientific">Trifolium medium</name>
    <dbReference type="NCBI Taxonomy" id="97028"/>
    <lineage>
        <taxon>Eukaryota</taxon>
        <taxon>Viridiplantae</taxon>
        <taxon>Streptophyta</taxon>
        <taxon>Embryophyta</taxon>
        <taxon>Tracheophyta</taxon>
        <taxon>Spermatophyta</taxon>
        <taxon>Magnoliopsida</taxon>
        <taxon>eudicotyledons</taxon>
        <taxon>Gunneridae</taxon>
        <taxon>Pentapetalae</taxon>
        <taxon>rosids</taxon>
        <taxon>fabids</taxon>
        <taxon>Fabales</taxon>
        <taxon>Fabaceae</taxon>
        <taxon>Papilionoideae</taxon>
        <taxon>50 kb inversion clade</taxon>
        <taxon>NPAAA clade</taxon>
        <taxon>Hologalegina</taxon>
        <taxon>IRL clade</taxon>
        <taxon>Trifolieae</taxon>
        <taxon>Trifolium</taxon>
    </lineage>
</organism>
<accession>A0A392M0A2</accession>
<comment type="caution">
    <text evidence="3">The sequence shown here is derived from an EMBL/GenBank/DDBJ whole genome shotgun (WGS) entry which is preliminary data.</text>
</comment>
<keyword evidence="4" id="KW-1185">Reference proteome</keyword>
<protein>
    <submittedName>
        <fullName evidence="3">Gag-pol polyprotein</fullName>
    </submittedName>
</protein>
<reference evidence="3 4" key="1">
    <citation type="journal article" date="2018" name="Front. Plant Sci.">
        <title>Red Clover (Trifolium pratense) and Zigzag Clover (T. medium) - A Picture of Genomic Similarities and Differences.</title>
        <authorList>
            <person name="Dluhosova J."/>
            <person name="Istvanek J."/>
            <person name="Nedelnik J."/>
            <person name="Repkova J."/>
        </authorList>
    </citation>
    <scope>NUCLEOTIDE SEQUENCE [LARGE SCALE GENOMIC DNA]</scope>
    <source>
        <strain evidence="4">cv. 10/8</strain>
        <tissue evidence="3">Leaf</tissue>
    </source>
</reference>
<dbReference type="Proteomes" id="UP000265520">
    <property type="component" value="Unassembled WGS sequence"/>
</dbReference>
<proteinExistence type="predicted"/>
<evidence type="ECO:0000313" key="3">
    <source>
        <dbReference type="EMBL" id="MCH80649.1"/>
    </source>
</evidence>
<dbReference type="PANTHER" id="PTHR35317:SF35">
    <property type="entry name" value="DUF4219 DOMAIN-CONTAINING PROTEIN"/>
    <property type="match status" value="1"/>
</dbReference>
<gene>
    <name evidence="3" type="ORF">A2U01_0001420</name>
</gene>
<dbReference type="PROSITE" id="PS00018">
    <property type="entry name" value="EF_HAND_1"/>
    <property type="match status" value="1"/>
</dbReference>
<feature type="region of interest" description="Disordered" evidence="2">
    <location>
        <begin position="501"/>
        <end position="529"/>
    </location>
</feature>
<dbReference type="EMBL" id="LXQA010001307">
    <property type="protein sequence ID" value="MCH80649.1"/>
    <property type="molecule type" value="Genomic_DNA"/>
</dbReference>
<dbReference type="InterPro" id="IPR018247">
    <property type="entry name" value="EF_Hand_1_Ca_BS"/>
</dbReference>